<protein>
    <submittedName>
        <fullName evidence="1">Uncharacterized protein</fullName>
    </submittedName>
</protein>
<feature type="non-terminal residue" evidence="1">
    <location>
        <position position="119"/>
    </location>
</feature>
<dbReference type="EMBL" id="CAXITT010000034">
    <property type="protein sequence ID" value="CAL1528583.1"/>
    <property type="molecule type" value="Genomic_DNA"/>
</dbReference>
<comment type="caution">
    <text evidence="1">The sequence shown here is derived from an EMBL/GenBank/DDBJ whole genome shotgun (WGS) entry which is preliminary data.</text>
</comment>
<dbReference type="Proteomes" id="UP001497497">
    <property type="component" value="Unassembled WGS sequence"/>
</dbReference>
<feature type="non-terminal residue" evidence="1">
    <location>
        <position position="1"/>
    </location>
</feature>
<evidence type="ECO:0000313" key="2">
    <source>
        <dbReference type="Proteomes" id="UP001497497"/>
    </source>
</evidence>
<organism evidence="1 2">
    <name type="scientific">Lymnaea stagnalis</name>
    <name type="common">Great pond snail</name>
    <name type="synonym">Helix stagnalis</name>
    <dbReference type="NCBI Taxonomy" id="6523"/>
    <lineage>
        <taxon>Eukaryota</taxon>
        <taxon>Metazoa</taxon>
        <taxon>Spiralia</taxon>
        <taxon>Lophotrochozoa</taxon>
        <taxon>Mollusca</taxon>
        <taxon>Gastropoda</taxon>
        <taxon>Heterobranchia</taxon>
        <taxon>Euthyneura</taxon>
        <taxon>Panpulmonata</taxon>
        <taxon>Hygrophila</taxon>
        <taxon>Lymnaeoidea</taxon>
        <taxon>Lymnaeidae</taxon>
        <taxon>Lymnaea</taxon>
    </lineage>
</organism>
<name>A0AAV2H585_LYMST</name>
<dbReference type="AlphaFoldDB" id="A0AAV2H585"/>
<reference evidence="1 2" key="1">
    <citation type="submission" date="2024-04" db="EMBL/GenBank/DDBJ databases">
        <authorList>
            <consortium name="Genoscope - CEA"/>
            <person name="William W."/>
        </authorList>
    </citation>
    <scope>NUCLEOTIDE SEQUENCE [LARGE SCALE GENOMIC DNA]</scope>
</reference>
<evidence type="ECO:0000313" key="1">
    <source>
        <dbReference type="EMBL" id="CAL1528583.1"/>
    </source>
</evidence>
<gene>
    <name evidence="1" type="ORF">GSLYS_00002753001</name>
</gene>
<proteinExistence type="predicted"/>
<keyword evidence="2" id="KW-1185">Reference proteome</keyword>
<accession>A0AAV2H585</accession>
<sequence>KENPYSNFEPICVDISPSEPKEHYLDVSKIPNPFVGGNRSAFMKEPHPIYYELDTTKNNPDSEKQAIGNIGGAPGTAILKNVYSKLGDQSRHFNNPYNYLSGTGDSVTASNLDVSAVIE</sequence>